<keyword evidence="3 5" id="KW-0732">Signal</keyword>
<evidence type="ECO:0000313" key="7">
    <source>
        <dbReference type="EMBL" id="CBL28350.1"/>
    </source>
</evidence>
<feature type="domain" description="Solute-binding protein family 3/N-terminal" evidence="6">
    <location>
        <begin position="33"/>
        <end position="261"/>
    </location>
</feature>
<dbReference type="SMART" id="SM00062">
    <property type="entry name" value="PBPb"/>
    <property type="match status" value="1"/>
</dbReference>
<protein>
    <submittedName>
        <fullName evidence="7">ABC-type amino acid transport/signal transduction systems, periplasmic component/domain</fullName>
    </submittedName>
</protein>
<comment type="similarity">
    <text evidence="2 4">Belongs to the bacterial solute-binding protein 3 family.</text>
</comment>
<reference evidence="7 8" key="2">
    <citation type="submission" date="2010-03" db="EMBL/GenBank/DDBJ databases">
        <authorList>
            <person name="Pajon A."/>
        </authorList>
    </citation>
    <scope>NUCLEOTIDE SEQUENCE [LARGE SCALE GENOMIC DNA]</scope>
    <source>
        <strain evidence="7 8">SGP1</strain>
    </source>
</reference>
<proteinExistence type="inferred from homology"/>
<dbReference type="RefSeq" id="WP_015556497.1">
    <property type="nucleotide sequence ID" value="NC_021038.1"/>
</dbReference>
<dbReference type="InterPro" id="IPR018313">
    <property type="entry name" value="SBP_3_CS"/>
</dbReference>
<dbReference type="InterPro" id="IPR001638">
    <property type="entry name" value="Solute-binding_3/MltF_N"/>
</dbReference>
<sequence length="277" mass="31357">MKKALLSALILGLGFVVCTAAVAAAAEKDAERVIRVATPGTYAPFTMYDELTQEWSGFEIELWRLIGEKAGYEIEFVRLDLPATFAELDLNRVDTVAKQISITPARQQKYNFTQPFFFSPYYIIVAEDNNEIKSWKDMEGRSIALAEGSAMNEFIAALDPENKVKKSVYESDKLVFQEVSVGRVDAYPGPYVELLDVLKRNSSLKLKAVDMENPIYVEVNAYPFARTDRGRALLKLTDGILTQMIEDGSYAELCEKWFGMNVMDSRYAKEYREKQGK</sequence>
<dbReference type="PROSITE" id="PS01039">
    <property type="entry name" value="SBP_BACTERIAL_3"/>
    <property type="match status" value="1"/>
</dbReference>
<evidence type="ECO:0000256" key="1">
    <source>
        <dbReference type="ARBA" id="ARBA00004196"/>
    </source>
</evidence>
<dbReference type="Proteomes" id="UP000008957">
    <property type="component" value="Chromosome"/>
</dbReference>
<dbReference type="GO" id="GO:0030313">
    <property type="term" value="C:cell envelope"/>
    <property type="evidence" value="ECO:0007669"/>
    <property type="project" value="UniProtKB-SubCell"/>
</dbReference>
<evidence type="ECO:0000256" key="4">
    <source>
        <dbReference type="RuleBase" id="RU003744"/>
    </source>
</evidence>
<keyword evidence="8" id="KW-1185">Reference proteome</keyword>
<organism evidence="7 8">
    <name type="scientific">Fretibacterium fastidiosum</name>
    <dbReference type="NCBI Taxonomy" id="651822"/>
    <lineage>
        <taxon>Bacteria</taxon>
        <taxon>Thermotogati</taxon>
        <taxon>Synergistota</taxon>
        <taxon>Synergistia</taxon>
        <taxon>Synergistales</taxon>
        <taxon>Aminobacteriaceae</taxon>
        <taxon>Fretibacterium</taxon>
    </lineage>
</organism>
<dbReference type="PANTHER" id="PTHR35936:SF19">
    <property type="entry name" value="AMINO-ACID-BINDING PROTEIN YXEM-RELATED"/>
    <property type="match status" value="1"/>
</dbReference>
<dbReference type="Pfam" id="PF00497">
    <property type="entry name" value="SBP_bac_3"/>
    <property type="match status" value="1"/>
</dbReference>
<evidence type="ECO:0000256" key="5">
    <source>
        <dbReference type="SAM" id="SignalP"/>
    </source>
</evidence>
<accession>A0AB94IX61</accession>
<dbReference type="SUPFAM" id="SSF53850">
    <property type="entry name" value="Periplasmic binding protein-like II"/>
    <property type="match status" value="1"/>
</dbReference>
<dbReference type="EMBL" id="FP929056">
    <property type="protein sequence ID" value="CBL28350.1"/>
    <property type="molecule type" value="Genomic_DNA"/>
</dbReference>
<evidence type="ECO:0000313" key="8">
    <source>
        <dbReference type="Proteomes" id="UP000008957"/>
    </source>
</evidence>
<reference evidence="8" key="1">
    <citation type="submission" date="2010-03" db="EMBL/GenBank/DDBJ databases">
        <title>The genome sequence of Synergistetes sp. SGP1.</title>
        <authorList>
            <consortium name="metaHIT consortium -- http://www.metahit.eu/"/>
            <person name="Pajon A."/>
            <person name="Turner K."/>
            <person name="Parkhill J."/>
            <person name="Wade W."/>
            <person name="Vartoukian S."/>
        </authorList>
    </citation>
    <scope>NUCLEOTIDE SEQUENCE [LARGE SCALE GENOMIC DNA]</scope>
    <source>
        <strain evidence="8">SGP1</strain>
    </source>
</reference>
<evidence type="ECO:0000256" key="3">
    <source>
        <dbReference type="ARBA" id="ARBA00022729"/>
    </source>
</evidence>
<dbReference type="AlphaFoldDB" id="A0AB94IX61"/>
<dbReference type="KEGG" id="sbr:SY1_11920"/>
<dbReference type="PANTHER" id="PTHR35936">
    <property type="entry name" value="MEMBRANE-BOUND LYTIC MUREIN TRANSGLYCOSYLASE F"/>
    <property type="match status" value="1"/>
</dbReference>
<feature type="signal peptide" evidence="5">
    <location>
        <begin position="1"/>
        <end position="23"/>
    </location>
</feature>
<dbReference type="Gene3D" id="3.40.190.10">
    <property type="entry name" value="Periplasmic binding protein-like II"/>
    <property type="match status" value="2"/>
</dbReference>
<feature type="chain" id="PRO_5044492890" evidence="5">
    <location>
        <begin position="24"/>
        <end position="277"/>
    </location>
</feature>
<evidence type="ECO:0000256" key="2">
    <source>
        <dbReference type="ARBA" id="ARBA00010333"/>
    </source>
</evidence>
<evidence type="ECO:0000259" key="6">
    <source>
        <dbReference type="SMART" id="SM00062"/>
    </source>
</evidence>
<comment type="subcellular location">
    <subcellularLocation>
        <location evidence="1">Cell envelope</location>
    </subcellularLocation>
</comment>
<name>A0AB94IX61_9BACT</name>
<gene>
    <name evidence="7" type="ORF">SY1_11920</name>
</gene>